<dbReference type="KEGG" id="vbl:L21SP4_00017"/>
<accession>A0A0G3ED81</accession>
<dbReference type="EMBL" id="CP010904">
    <property type="protein sequence ID" value="AKJ63307.1"/>
    <property type="molecule type" value="Genomic_DNA"/>
</dbReference>
<dbReference type="Gene3D" id="3.40.50.620">
    <property type="entry name" value="HUPs"/>
    <property type="match status" value="1"/>
</dbReference>
<dbReference type="Proteomes" id="UP000035268">
    <property type="component" value="Chromosome"/>
</dbReference>
<reference evidence="3" key="1">
    <citation type="submission" date="2015-02" db="EMBL/GenBank/DDBJ databases">
        <title>Description and complete genome sequence of the first cultured representative of the subdivision 5 of the Verrucomicrobia phylum.</title>
        <authorList>
            <person name="Spring S."/>
            <person name="Bunk B."/>
            <person name="Sproer C."/>
            <person name="Klenk H.-P."/>
        </authorList>
    </citation>
    <scope>NUCLEOTIDE SEQUENCE [LARGE SCALE GENOMIC DNA]</scope>
    <source>
        <strain evidence="3">L21-Fru-AB</strain>
    </source>
</reference>
<dbReference type="CDD" id="cd00293">
    <property type="entry name" value="USP-like"/>
    <property type="match status" value="1"/>
</dbReference>
<dbReference type="STRING" id="1307763.L21SP4_00017"/>
<dbReference type="InterPro" id="IPR006016">
    <property type="entry name" value="UspA"/>
</dbReference>
<evidence type="ECO:0000313" key="2">
    <source>
        <dbReference type="EMBL" id="AKJ63307.1"/>
    </source>
</evidence>
<organism evidence="2 3">
    <name type="scientific">Kiritimatiella glycovorans</name>
    <dbReference type="NCBI Taxonomy" id="1307763"/>
    <lineage>
        <taxon>Bacteria</taxon>
        <taxon>Pseudomonadati</taxon>
        <taxon>Kiritimatiellota</taxon>
        <taxon>Kiritimatiellia</taxon>
        <taxon>Kiritimatiellales</taxon>
        <taxon>Kiritimatiellaceae</taxon>
        <taxon>Kiritimatiella</taxon>
    </lineage>
</organism>
<sequence>MSAPVMLALSTFRQSDKAVSRAVDRAATENRPLVIVYVVDVNLARYFIGTDLGMYPELQQRYEDDVLREHGRIAAERMEHIIREAQDHGVEVRSAIHTGRFAKECLRIAAEERPSVIITTRSNRPQWVKHFFGSPVDELEESADGPVEEY</sequence>
<feature type="domain" description="UspA" evidence="1">
    <location>
        <begin position="4"/>
        <end position="147"/>
    </location>
</feature>
<dbReference type="OrthoDB" id="9863779at2"/>
<name>A0A0G3ED81_9BACT</name>
<protein>
    <submittedName>
        <fullName evidence="2">Universal stress protein family protein</fullName>
    </submittedName>
</protein>
<gene>
    <name evidence="2" type="ORF">L21SP4_00017</name>
</gene>
<proteinExistence type="predicted"/>
<reference evidence="2 3" key="2">
    <citation type="journal article" date="2016" name="ISME J.">
        <title>Characterization of the first cultured representative of Verrucomicrobia subdivision 5 indicates the proposal of a novel phylum.</title>
        <authorList>
            <person name="Spring S."/>
            <person name="Bunk B."/>
            <person name="Sproer C."/>
            <person name="Schumann P."/>
            <person name="Rohde M."/>
            <person name="Tindall B.J."/>
            <person name="Klenk H.P."/>
        </authorList>
    </citation>
    <scope>NUCLEOTIDE SEQUENCE [LARGE SCALE GENOMIC DNA]</scope>
    <source>
        <strain evidence="2 3">L21-Fru-AB</strain>
    </source>
</reference>
<dbReference type="AlphaFoldDB" id="A0A0G3ED81"/>
<dbReference type="InterPro" id="IPR014729">
    <property type="entry name" value="Rossmann-like_a/b/a_fold"/>
</dbReference>
<evidence type="ECO:0000313" key="3">
    <source>
        <dbReference type="Proteomes" id="UP000035268"/>
    </source>
</evidence>
<dbReference type="Pfam" id="PF00582">
    <property type="entry name" value="Usp"/>
    <property type="match status" value="1"/>
</dbReference>
<evidence type="ECO:0000259" key="1">
    <source>
        <dbReference type="Pfam" id="PF00582"/>
    </source>
</evidence>
<keyword evidence="3" id="KW-1185">Reference proteome</keyword>
<dbReference type="SUPFAM" id="SSF52402">
    <property type="entry name" value="Adenine nucleotide alpha hydrolases-like"/>
    <property type="match status" value="1"/>
</dbReference>
<dbReference type="RefSeq" id="WP_052880752.1">
    <property type="nucleotide sequence ID" value="NZ_CP010904.1"/>
</dbReference>